<protein>
    <submittedName>
        <fullName evidence="1">Tricorn protease-interacting factor F3</fullName>
    </submittedName>
</protein>
<dbReference type="GO" id="GO:0005737">
    <property type="term" value="C:cytoplasm"/>
    <property type="evidence" value="ECO:0007669"/>
    <property type="project" value="TreeGrafter"/>
</dbReference>
<dbReference type="GO" id="GO:0005615">
    <property type="term" value="C:extracellular space"/>
    <property type="evidence" value="ECO:0007669"/>
    <property type="project" value="TreeGrafter"/>
</dbReference>
<gene>
    <name evidence="1" type="primary">trf3</name>
    <name evidence="1" type="ORF">Tcan_10192</name>
</gene>
<dbReference type="PANTHER" id="PTHR11533">
    <property type="entry name" value="PROTEASE M1 ZINC METALLOPROTEASE"/>
    <property type="match status" value="1"/>
</dbReference>
<comment type="caution">
    <text evidence="1">The sequence shown here is derived from an EMBL/GenBank/DDBJ whole genome shotgun (WGS) entry which is preliminary data.</text>
</comment>
<keyword evidence="1" id="KW-0378">Hydrolase</keyword>
<dbReference type="GO" id="GO:0008270">
    <property type="term" value="F:zinc ion binding"/>
    <property type="evidence" value="ECO:0007669"/>
    <property type="project" value="TreeGrafter"/>
</dbReference>
<dbReference type="Gene3D" id="1.10.390.10">
    <property type="entry name" value="Neutral Protease Domain 2"/>
    <property type="match status" value="1"/>
</dbReference>
<proteinExistence type="predicted"/>
<feature type="non-terminal residue" evidence="1">
    <location>
        <position position="1"/>
    </location>
</feature>
<dbReference type="EMBL" id="JPKZ01002646">
    <property type="protein sequence ID" value="KHN75650.1"/>
    <property type="molecule type" value="Genomic_DNA"/>
</dbReference>
<dbReference type="GO" id="GO:0006508">
    <property type="term" value="P:proteolysis"/>
    <property type="evidence" value="ECO:0007669"/>
    <property type="project" value="UniProtKB-KW"/>
</dbReference>
<dbReference type="OrthoDB" id="5834039at2759"/>
<reference evidence="1 2" key="1">
    <citation type="submission" date="2014-11" db="EMBL/GenBank/DDBJ databases">
        <title>Genetic blueprint of the zoonotic pathogen Toxocara canis.</title>
        <authorList>
            <person name="Zhu X.-Q."/>
            <person name="Korhonen P.K."/>
            <person name="Cai H."/>
            <person name="Young N.D."/>
            <person name="Nejsum P."/>
            <person name="von Samson-Himmelstjerna G."/>
            <person name="Boag P.R."/>
            <person name="Tan P."/>
            <person name="Li Q."/>
            <person name="Min J."/>
            <person name="Yang Y."/>
            <person name="Wang X."/>
            <person name="Fang X."/>
            <person name="Hall R.S."/>
            <person name="Hofmann A."/>
            <person name="Sternberg P.W."/>
            <person name="Jex A.R."/>
            <person name="Gasser R.B."/>
        </authorList>
    </citation>
    <scope>NUCLEOTIDE SEQUENCE [LARGE SCALE GENOMIC DNA]</scope>
    <source>
        <strain evidence="1">PN_DK_2014</strain>
    </source>
</reference>
<dbReference type="GO" id="GO:0043171">
    <property type="term" value="P:peptide catabolic process"/>
    <property type="evidence" value="ECO:0007669"/>
    <property type="project" value="TreeGrafter"/>
</dbReference>
<keyword evidence="1" id="KW-0645">Protease</keyword>
<dbReference type="Proteomes" id="UP000031036">
    <property type="component" value="Unassembled WGS sequence"/>
</dbReference>
<evidence type="ECO:0000313" key="1">
    <source>
        <dbReference type="EMBL" id="KHN75650.1"/>
    </source>
</evidence>
<dbReference type="Gene3D" id="2.60.40.1910">
    <property type="match status" value="1"/>
</dbReference>
<dbReference type="InterPro" id="IPR050344">
    <property type="entry name" value="Peptidase_M1_aminopeptidases"/>
</dbReference>
<dbReference type="GO" id="GO:0042277">
    <property type="term" value="F:peptide binding"/>
    <property type="evidence" value="ECO:0007669"/>
    <property type="project" value="TreeGrafter"/>
</dbReference>
<keyword evidence="2" id="KW-1185">Reference proteome</keyword>
<sequence length="208" mass="23932">QEWWDDIWLSESITSFLSSRLFQASQLDIMGDVSTTALVNGSWSLGAIPSIVYRKGAAIVGLLNEVLGAGVMRRLLRDYIRQNQWKAANTSTFLRSLDRVVKNLPFPASTFFAGWLYQGSYPIVFIDFDKSMSQFCFSQIPKAGDMSARWYIPIWIECMTSTTNETLYWILPNQQLIIDLEQITDQNTTDAVAFNRNKAVYYQIIYRY</sequence>
<accession>A0A0B2V3R9</accession>
<dbReference type="STRING" id="6265.A0A0B2V3R9"/>
<dbReference type="InterPro" id="IPR027268">
    <property type="entry name" value="Peptidase_M4/M1_CTD_sf"/>
</dbReference>
<dbReference type="GO" id="GO:0070006">
    <property type="term" value="F:metalloaminopeptidase activity"/>
    <property type="evidence" value="ECO:0007669"/>
    <property type="project" value="TreeGrafter"/>
</dbReference>
<dbReference type="GO" id="GO:0016020">
    <property type="term" value="C:membrane"/>
    <property type="evidence" value="ECO:0007669"/>
    <property type="project" value="TreeGrafter"/>
</dbReference>
<name>A0A0B2V3R9_TOXCA</name>
<dbReference type="SUPFAM" id="SSF55486">
    <property type="entry name" value="Metalloproteases ('zincins'), catalytic domain"/>
    <property type="match status" value="1"/>
</dbReference>
<organism evidence="1 2">
    <name type="scientific">Toxocara canis</name>
    <name type="common">Canine roundworm</name>
    <dbReference type="NCBI Taxonomy" id="6265"/>
    <lineage>
        <taxon>Eukaryota</taxon>
        <taxon>Metazoa</taxon>
        <taxon>Ecdysozoa</taxon>
        <taxon>Nematoda</taxon>
        <taxon>Chromadorea</taxon>
        <taxon>Rhabditida</taxon>
        <taxon>Spirurina</taxon>
        <taxon>Ascaridomorpha</taxon>
        <taxon>Ascaridoidea</taxon>
        <taxon>Toxocaridae</taxon>
        <taxon>Toxocara</taxon>
    </lineage>
</organism>
<dbReference type="AlphaFoldDB" id="A0A0B2V3R9"/>
<evidence type="ECO:0000313" key="2">
    <source>
        <dbReference type="Proteomes" id="UP000031036"/>
    </source>
</evidence>
<dbReference type="PANTHER" id="PTHR11533:SF299">
    <property type="entry name" value="AMINOPEPTIDASE"/>
    <property type="match status" value="1"/>
</dbReference>